<proteinExistence type="predicted"/>
<protein>
    <recommendedName>
        <fullName evidence="5">DNA repair protein XRCC4</fullName>
    </recommendedName>
</protein>
<dbReference type="PANTHER" id="PTHR28559">
    <property type="entry name" value="DNA REPAIR PROTEIN XRCC4"/>
    <property type="match status" value="1"/>
</dbReference>
<evidence type="ECO:0000313" key="3">
    <source>
        <dbReference type="EMBL" id="CAH1126493.1"/>
    </source>
</evidence>
<evidence type="ECO:0008006" key="5">
    <source>
        <dbReference type="Google" id="ProtNLM"/>
    </source>
</evidence>
<dbReference type="OrthoDB" id="8064436at2759"/>
<feature type="compositionally biased region" description="Polar residues" evidence="2">
    <location>
        <begin position="221"/>
        <end position="245"/>
    </location>
</feature>
<organism evidence="3 4">
    <name type="scientific">Ceutorhynchus assimilis</name>
    <name type="common">cabbage seed weevil</name>
    <dbReference type="NCBI Taxonomy" id="467358"/>
    <lineage>
        <taxon>Eukaryota</taxon>
        <taxon>Metazoa</taxon>
        <taxon>Ecdysozoa</taxon>
        <taxon>Arthropoda</taxon>
        <taxon>Hexapoda</taxon>
        <taxon>Insecta</taxon>
        <taxon>Pterygota</taxon>
        <taxon>Neoptera</taxon>
        <taxon>Endopterygota</taxon>
        <taxon>Coleoptera</taxon>
        <taxon>Polyphaga</taxon>
        <taxon>Cucujiformia</taxon>
        <taxon>Curculionidae</taxon>
        <taxon>Ceutorhynchinae</taxon>
        <taxon>Ceutorhynchus</taxon>
    </lineage>
</organism>
<dbReference type="Proteomes" id="UP001152799">
    <property type="component" value="Chromosome 2"/>
</dbReference>
<feature type="coiled-coil region" evidence="1">
    <location>
        <begin position="132"/>
        <end position="166"/>
    </location>
</feature>
<dbReference type="SUPFAM" id="SSF58022">
    <property type="entry name" value="XRCC4, C-terminal oligomerization domain"/>
    <property type="match status" value="1"/>
</dbReference>
<feature type="region of interest" description="Disordered" evidence="2">
    <location>
        <begin position="305"/>
        <end position="328"/>
    </location>
</feature>
<dbReference type="InterPro" id="IPR010585">
    <property type="entry name" value="DNA_repair_prot_XRCC4"/>
</dbReference>
<name>A0A9P0DD06_9CUCU</name>
<evidence type="ECO:0000313" key="4">
    <source>
        <dbReference type="Proteomes" id="UP001152799"/>
    </source>
</evidence>
<keyword evidence="1" id="KW-0175">Coiled coil</keyword>
<dbReference type="GO" id="GO:0032807">
    <property type="term" value="C:DNA ligase IV complex"/>
    <property type="evidence" value="ECO:0007669"/>
    <property type="project" value="TreeGrafter"/>
</dbReference>
<accession>A0A9P0DD06</accession>
<dbReference type="InterPro" id="IPR014751">
    <property type="entry name" value="XRCC4-like_C"/>
</dbReference>
<evidence type="ECO:0000256" key="1">
    <source>
        <dbReference type="SAM" id="Coils"/>
    </source>
</evidence>
<dbReference type="GO" id="GO:0003677">
    <property type="term" value="F:DNA binding"/>
    <property type="evidence" value="ECO:0007669"/>
    <property type="project" value="InterPro"/>
</dbReference>
<dbReference type="AlphaFoldDB" id="A0A9P0DD06"/>
<dbReference type="GO" id="GO:0005958">
    <property type="term" value="C:DNA-dependent protein kinase-DNA ligase 4 complex"/>
    <property type="evidence" value="ECO:0007669"/>
    <property type="project" value="TreeGrafter"/>
</dbReference>
<feature type="compositionally biased region" description="Polar residues" evidence="2">
    <location>
        <begin position="252"/>
        <end position="282"/>
    </location>
</feature>
<evidence type="ECO:0000256" key="2">
    <source>
        <dbReference type="SAM" id="MobiDB-lite"/>
    </source>
</evidence>
<dbReference type="Gene3D" id="1.20.5.370">
    <property type="match status" value="1"/>
</dbReference>
<dbReference type="GO" id="GO:0010165">
    <property type="term" value="P:response to X-ray"/>
    <property type="evidence" value="ECO:0007669"/>
    <property type="project" value="TreeGrafter"/>
</dbReference>
<dbReference type="GO" id="GO:0006303">
    <property type="term" value="P:double-strand break repair via nonhomologous end joining"/>
    <property type="evidence" value="ECO:0007669"/>
    <property type="project" value="TreeGrafter"/>
</dbReference>
<dbReference type="EMBL" id="OU892278">
    <property type="protein sequence ID" value="CAH1126493.1"/>
    <property type="molecule type" value="Genomic_DNA"/>
</dbReference>
<gene>
    <name evidence="3" type="ORF">CEUTPL_LOCUS5343</name>
</gene>
<feature type="compositionally biased region" description="Low complexity" evidence="2">
    <location>
        <begin position="319"/>
        <end position="328"/>
    </location>
</feature>
<dbReference type="GO" id="GO:0006310">
    <property type="term" value="P:DNA recombination"/>
    <property type="evidence" value="ECO:0007669"/>
    <property type="project" value="InterPro"/>
</dbReference>
<dbReference type="PANTHER" id="PTHR28559:SF1">
    <property type="entry name" value="DNA REPAIR PROTEIN XRCC4"/>
    <property type="match status" value="1"/>
</dbReference>
<keyword evidence="4" id="KW-1185">Reference proteome</keyword>
<reference evidence="3" key="1">
    <citation type="submission" date="2022-01" db="EMBL/GenBank/DDBJ databases">
        <authorList>
            <person name="King R."/>
        </authorList>
    </citation>
    <scope>NUCLEOTIDE SEQUENCE</scope>
</reference>
<feature type="region of interest" description="Disordered" evidence="2">
    <location>
        <begin position="199"/>
        <end position="287"/>
    </location>
</feature>
<sequence>MNHFYQAVESKGKPCFKISSLFQTDILAIMIFQNETAWEALVTEEELKSQSRKHTTVFQDYCTDLREYLHMNDSDKAQLNFKDGMFTISLGLKNKMKMQFFQTRLYQVNFHDSVFSLVDQLYNKNFEHLTELNSLRSQFENLKNDHQILEEKMNEFLNRRKAEELNTYNNFIAILNEKKREIQHLNELLIAFRQGRPTVNKPFESKKKQNTKKPIIEEVPDSQSSSDNESVISKSDSENELPNYNTDEEKYSNNNKTIAVKRSQSPVPSTSKCVSPDSSSRPFQFPTKRIRTEVNNYKPHFSIPKEDELKVEKNEEEASCSNSNNVNSKKVATVELDTQELLDNIN</sequence>